<organism evidence="2 3">
    <name type="scientific">Biomaibacter acetigenes</name>
    <dbReference type="NCBI Taxonomy" id="2316383"/>
    <lineage>
        <taxon>Bacteria</taxon>
        <taxon>Bacillati</taxon>
        <taxon>Bacillota</taxon>
        <taxon>Clostridia</taxon>
        <taxon>Thermosediminibacterales</taxon>
        <taxon>Tepidanaerobacteraceae</taxon>
        <taxon>Biomaibacter</taxon>
    </lineage>
</organism>
<dbReference type="Pfam" id="PF01850">
    <property type="entry name" value="PIN"/>
    <property type="match status" value="1"/>
</dbReference>
<dbReference type="RefSeq" id="WP_122015241.1">
    <property type="nucleotide sequence ID" value="NZ_CP033169.1"/>
</dbReference>
<evidence type="ECO:0000313" key="3">
    <source>
        <dbReference type="Proteomes" id="UP000280960"/>
    </source>
</evidence>
<gene>
    <name evidence="2" type="ORF">D2962_13165</name>
</gene>
<dbReference type="EMBL" id="CP033169">
    <property type="protein sequence ID" value="AYO31421.1"/>
    <property type="molecule type" value="Genomic_DNA"/>
</dbReference>
<name>A0A3G2R7L2_9FIRM</name>
<proteinExistence type="predicted"/>
<dbReference type="AlphaFoldDB" id="A0A3G2R7L2"/>
<dbReference type="InterPro" id="IPR002716">
    <property type="entry name" value="PIN_dom"/>
</dbReference>
<reference evidence="2 3" key="1">
    <citation type="submission" date="2018-10" db="EMBL/GenBank/DDBJ databases">
        <authorList>
            <person name="Zhang X."/>
        </authorList>
    </citation>
    <scope>NUCLEOTIDE SEQUENCE [LARGE SCALE GENOMIC DNA]</scope>
    <source>
        <strain evidence="2 3">SK-G1</strain>
    </source>
</reference>
<dbReference type="SUPFAM" id="SSF88723">
    <property type="entry name" value="PIN domain-like"/>
    <property type="match status" value="1"/>
</dbReference>
<evidence type="ECO:0000259" key="1">
    <source>
        <dbReference type="Pfam" id="PF01850"/>
    </source>
</evidence>
<sequence>MASKKVLTLIKNAEVKGYVSVISLAELLVKPLKMKDAKLVTEINKFINNFPNLNLVSVDKHVATVAAQIRAEYGLKMPDALIVSSAISLKCGIITVDTGFRKIDIPIYDLKSFV</sequence>
<accession>A0A3G2R7L2</accession>
<dbReference type="InterPro" id="IPR029060">
    <property type="entry name" value="PIN-like_dom_sf"/>
</dbReference>
<feature type="domain" description="PIN" evidence="1">
    <location>
        <begin position="6"/>
        <end position="104"/>
    </location>
</feature>
<dbReference type="KEGG" id="bacg:D2962_13165"/>
<keyword evidence="3" id="KW-1185">Reference proteome</keyword>
<dbReference type="Proteomes" id="UP000280960">
    <property type="component" value="Chromosome"/>
</dbReference>
<dbReference type="Gene3D" id="3.40.50.1010">
    <property type="entry name" value="5'-nuclease"/>
    <property type="match status" value="1"/>
</dbReference>
<evidence type="ECO:0000313" key="2">
    <source>
        <dbReference type="EMBL" id="AYO31421.1"/>
    </source>
</evidence>
<protein>
    <submittedName>
        <fullName evidence="2">PIN domain-containing protein</fullName>
    </submittedName>
</protein>